<protein>
    <submittedName>
        <fullName evidence="1">Uncharacterized protein</fullName>
    </submittedName>
</protein>
<sequence>MEEYKYKYAIIVDNTHGMCHLLFFPALFRNHCFVVLGVQWGQWEMKTHGMCHLLFFPALFRNHCFVVLGVQWGQWEMKDH</sequence>
<reference evidence="1 2" key="1">
    <citation type="submission" date="2019-11" db="EMBL/GenBank/DDBJ databases">
        <title>Whole genome sequence of Oryza granulata.</title>
        <authorList>
            <person name="Li W."/>
        </authorList>
    </citation>
    <scope>NUCLEOTIDE SEQUENCE [LARGE SCALE GENOMIC DNA]</scope>
    <source>
        <strain evidence="2">cv. Menghai</strain>
        <tissue evidence="1">Leaf</tissue>
    </source>
</reference>
<accession>A0A6G1E7L5</accession>
<organism evidence="1 2">
    <name type="scientific">Oryza meyeriana var. granulata</name>
    <dbReference type="NCBI Taxonomy" id="110450"/>
    <lineage>
        <taxon>Eukaryota</taxon>
        <taxon>Viridiplantae</taxon>
        <taxon>Streptophyta</taxon>
        <taxon>Embryophyta</taxon>
        <taxon>Tracheophyta</taxon>
        <taxon>Spermatophyta</taxon>
        <taxon>Magnoliopsida</taxon>
        <taxon>Liliopsida</taxon>
        <taxon>Poales</taxon>
        <taxon>Poaceae</taxon>
        <taxon>BOP clade</taxon>
        <taxon>Oryzoideae</taxon>
        <taxon>Oryzeae</taxon>
        <taxon>Oryzinae</taxon>
        <taxon>Oryza</taxon>
        <taxon>Oryza meyeriana</taxon>
    </lineage>
</organism>
<dbReference type="EMBL" id="SPHZ02000005">
    <property type="protein sequence ID" value="KAF0921095.1"/>
    <property type="molecule type" value="Genomic_DNA"/>
</dbReference>
<evidence type="ECO:0000313" key="1">
    <source>
        <dbReference type="EMBL" id="KAF0921095.1"/>
    </source>
</evidence>
<dbReference type="Proteomes" id="UP000479710">
    <property type="component" value="Unassembled WGS sequence"/>
</dbReference>
<name>A0A6G1E7L5_9ORYZ</name>
<comment type="caution">
    <text evidence="1">The sequence shown here is derived from an EMBL/GenBank/DDBJ whole genome shotgun (WGS) entry which is preliminary data.</text>
</comment>
<keyword evidence="2" id="KW-1185">Reference proteome</keyword>
<gene>
    <name evidence="1" type="ORF">E2562_038620</name>
</gene>
<proteinExistence type="predicted"/>
<evidence type="ECO:0000313" key="2">
    <source>
        <dbReference type="Proteomes" id="UP000479710"/>
    </source>
</evidence>
<dbReference type="AlphaFoldDB" id="A0A6G1E7L5"/>